<dbReference type="Proteomes" id="UP000654345">
    <property type="component" value="Unassembled WGS sequence"/>
</dbReference>
<dbReference type="NCBIfam" id="NF033587">
    <property type="entry name" value="transpos_IS6"/>
    <property type="match status" value="1"/>
</dbReference>
<evidence type="ECO:0000259" key="4">
    <source>
        <dbReference type="Pfam" id="PF13610"/>
    </source>
</evidence>
<gene>
    <name evidence="5" type="ORF">KSB_88630</name>
</gene>
<reference evidence="5 6" key="1">
    <citation type="journal article" date="2021" name="Int. J. Syst. Evol. Microbiol.">
        <title>Reticulibacter mediterranei gen. nov., sp. nov., within the new family Reticulibacteraceae fam. nov., and Ktedonospora formicarum gen. nov., sp. nov., Ktedonobacter robiniae sp. nov., Dictyobacter formicarum sp. nov. and Dictyobacter arantiisoli sp. nov., belonging to the class Ktedonobacteria.</title>
        <authorList>
            <person name="Yabe S."/>
            <person name="Zheng Y."/>
            <person name="Wang C.M."/>
            <person name="Sakai Y."/>
            <person name="Abe K."/>
            <person name="Yokota A."/>
            <person name="Donadio S."/>
            <person name="Cavaletti L."/>
            <person name="Monciardini P."/>
        </authorList>
    </citation>
    <scope>NUCLEOTIDE SEQUENCE [LARGE SCALE GENOMIC DNA]</scope>
    <source>
        <strain evidence="5 6">SOSP1-30</strain>
    </source>
</reference>
<organism evidence="5 6">
    <name type="scientific">Ktedonobacter robiniae</name>
    <dbReference type="NCBI Taxonomy" id="2778365"/>
    <lineage>
        <taxon>Bacteria</taxon>
        <taxon>Bacillati</taxon>
        <taxon>Chloroflexota</taxon>
        <taxon>Ktedonobacteria</taxon>
        <taxon>Ktedonobacterales</taxon>
        <taxon>Ktedonobacteraceae</taxon>
        <taxon>Ktedonobacter</taxon>
    </lineage>
</organism>
<keyword evidence="2" id="KW-0238">DNA-binding</keyword>
<comment type="caution">
    <text evidence="5">The sequence shown here is derived from an EMBL/GenBank/DDBJ whole genome shotgun (WGS) entry which is preliminary data.</text>
</comment>
<evidence type="ECO:0000313" key="6">
    <source>
        <dbReference type="Proteomes" id="UP000654345"/>
    </source>
</evidence>
<dbReference type="InterPro" id="IPR052183">
    <property type="entry name" value="IS_Transposase"/>
</dbReference>
<dbReference type="PANTHER" id="PTHR35528:SF3">
    <property type="entry name" value="BLL1675 PROTEIN"/>
    <property type="match status" value="1"/>
</dbReference>
<dbReference type="Pfam" id="PF13610">
    <property type="entry name" value="DDE_Tnp_IS240"/>
    <property type="match status" value="1"/>
</dbReference>
<keyword evidence="3" id="KW-0233">DNA recombination</keyword>
<evidence type="ECO:0000313" key="5">
    <source>
        <dbReference type="EMBL" id="GHO60388.1"/>
    </source>
</evidence>
<keyword evidence="1" id="KW-0815">Transposition</keyword>
<evidence type="ECO:0000256" key="1">
    <source>
        <dbReference type="ARBA" id="ARBA00022578"/>
    </source>
</evidence>
<protein>
    <recommendedName>
        <fullName evidence="4">DDE domain-containing protein</fullName>
    </recommendedName>
</protein>
<proteinExistence type="predicted"/>
<keyword evidence="6" id="KW-1185">Reference proteome</keyword>
<dbReference type="EMBL" id="BNJG01000005">
    <property type="protein sequence ID" value="GHO60388.1"/>
    <property type="molecule type" value="Genomic_DNA"/>
</dbReference>
<dbReference type="RefSeq" id="WP_201376520.1">
    <property type="nucleotide sequence ID" value="NZ_BNJG01000005.1"/>
</dbReference>
<evidence type="ECO:0000256" key="2">
    <source>
        <dbReference type="ARBA" id="ARBA00023125"/>
    </source>
</evidence>
<sequence>MNCPKCATAETRERSKKTKCGYATFFCPHCQSPFNERTGTPFNHLEFPTDIVLLAVLWRLRYKLSLRDVAEMFLARGFSFTHEAIRGWEARFASLITDQLRVKRQGKAGKSWYVDETYVKVHGKWCYLYRAIGHEGHLVDSMLSEKRHMESAQAFFKQAVTVIGSVPDQVTTDGHASYPRAIRETMGCEVVHRTNTYLNNRLEQDHRGIKQRYSPMRGFGSFTLAARFCCAFDELRNYLCPRRTMGEVVSLLEQRQAFLQRLSALQRMIQATS</sequence>
<name>A0ABQ3V614_9CHLR</name>
<dbReference type="InterPro" id="IPR047930">
    <property type="entry name" value="Transpos_IS6"/>
</dbReference>
<feature type="domain" description="DDE" evidence="4">
    <location>
        <begin position="110"/>
        <end position="237"/>
    </location>
</feature>
<accession>A0ABQ3V614</accession>
<evidence type="ECO:0000256" key="3">
    <source>
        <dbReference type="ARBA" id="ARBA00023172"/>
    </source>
</evidence>
<dbReference type="PANTHER" id="PTHR35528">
    <property type="entry name" value="BLL1675 PROTEIN"/>
    <property type="match status" value="1"/>
</dbReference>
<dbReference type="InterPro" id="IPR032874">
    <property type="entry name" value="DDE_dom"/>
</dbReference>